<name>A0ACB9NND4_BAUVA</name>
<reference evidence="1 2" key="1">
    <citation type="journal article" date="2022" name="DNA Res.">
        <title>Chromosomal-level genome assembly of the orchid tree Bauhinia variegata (Leguminosae; Cercidoideae) supports the allotetraploid origin hypothesis of Bauhinia.</title>
        <authorList>
            <person name="Zhong Y."/>
            <person name="Chen Y."/>
            <person name="Zheng D."/>
            <person name="Pang J."/>
            <person name="Liu Y."/>
            <person name="Luo S."/>
            <person name="Meng S."/>
            <person name="Qian L."/>
            <person name="Wei D."/>
            <person name="Dai S."/>
            <person name="Zhou R."/>
        </authorList>
    </citation>
    <scope>NUCLEOTIDE SEQUENCE [LARGE SCALE GENOMIC DNA]</scope>
    <source>
        <strain evidence="1">BV-YZ2020</strain>
    </source>
</reference>
<proteinExistence type="predicted"/>
<comment type="caution">
    <text evidence="1">The sequence shown here is derived from an EMBL/GenBank/DDBJ whole genome shotgun (WGS) entry which is preliminary data.</text>
</comment>
<protein>
    <submittedName>
        <fullName evidence="1">Uncharacterized protein</fullName>
    </submittedName>
</protein>
<gene>
    <name evidence="1" type="ORF">L6164_016138</name>
</gene>
<dbReference type="EMBL" id="CM039431">
    <property type="protein sequence ID" value="KAI4337762.1"/>
    <property type="molecule type" value="Genomic_DNA"/>
</dbReference>
<accession>A0ACB9NND4</accession>
<sequence>MTWAQHLQLRQKLAGQPKPASSKRDCLSPSFQVGNLRSCVSARSWCWSTRYTTNLGERESANIGCSSPQSSSDSVLFGEDKFSLSLSPSAVDFQVLIHSDLTFRSPAVSDATKFCLLVFSDLISKGFTF</sequence>
<organism evidence="1 2">
    <name type="scientific">Bauhinia variegata</name>
    <name type="common">Purple orchid tree</name>
    <name type="synonym">Phanera variegata</name>
    <dbReference type="NCBI Taxonomy" id="167791"/>
    <lineage>
        <taxon>Eukaryota</taxon>
        <taxon>Viridiplantae</taxon>
        <taxon>Streptophyta</taxon>
        <taxon>Embryophyta</taxon>
        <taxon>Tracheophyta</taxon>
        <taxon>Spermatophyta</taxon>
        <taxon>Magnoliopsida</taxon>
        <taxon>eudicotyledons</taxon>
        <taxon>Gunneridae</taxon>
        <taxon>Pentapetalae</taxon>
        <taxon>rosids</taxon>
        <taxon>fabids</taxon>
        <taxon>Fabales</taxon>
        <taxon>Fabaceae</taxon>
        <taxon>Cercidoideae</taxon>
        <taxon>Cercideae</taxon>
        <taxon>Bauhiniinae</taxon>
        <taxon>Bauhinia</taxon>
    </lineage>
</organism>
<dbReference type="Proteomes" id="UP000828941">
    <property type="component" value="Chromosome 6"/>
</dbReference>
<evidence type="ECO:0000313" key="1">
    <source>
        <dbReference type="EMBL" id="KAI4337762.1"/>
    </source>
</evidence>
<evidence type="ECO:0000313" key="2">
    <source>
        <dbReference type="Proteomes" id="UP000828941"/>
    </source>
</evidence>
<keyword evidence="2" id="KW-1185">Reference proteome</keyword>